<name>A0AAD7ZZH6_DIPPU</name>
<dbReference type="Proteomes" id="UP001233999">
    <property type="component" value="Unassembled WGS sequence"/>
</dbReference>
<reference evidence="2" key="2">
    <citation type="submission" date="2023-05" db="EMBL/GenBank/DDBJ databases">
        <authorList>
            <person name="Fouks B."/>
        </authorList>
    </citation>
    <scope>NUCLEOTIDE SEQUENCE</scope>
    <source>
        <strain evidence="2">Stay&amp;Tobe</strain>
        <tissue evidence="2">Testes</tissue>
    </source>
</reference>
<comment type="caution">
    <text evidence="2">The sequence shown here is derived from an EMBL/GenBank/DDBJ whole genome shotgun (WGS) entry which is preliminary data.</text>
</comment>
<dbReference type="EMBL" id="JASPKZ010004935">
    <property type="protein sequence ID" value="KAJ9589536.1"/>
    <property type="molecule type" value="Genomic_DNA"/>
</dbReference>
<reference evidence="2" key="1">
    <citation type="journal article" date="2023" name="IScience">
        <title>Live-bearing cockroach genome reveals convergent evolutionary mechanisms linked to viviparity in insects and beyond.</title>
        <authorList>
            <person name="Fouks B."/>
            <person name="Harrison M.C."/>
            <person name="Mikhailova A.A."/>
            <person name="Marchal E."/>
            <person name="English S."/>
            <person name="Carruthers M."/>
            <person name="Jennings E.C."/>
            <person name="Chiamaka E.L."/>
            <person name="Frigard R.A."/>
            <person name="Pippel M."/>
            <person name="Attardo G.M."/>
            <person name="Benoit J.B."/>
            <person name="Bornberg-Bauer E."/>
            <person name="Tobe S.S."/>
        </authorList>
    </citation>
    <scope>NUCLEOTIDE SEQUENCE</scope>
    <source>
        <strain evidence="2">Stay&amp;Tobe</strain>
    </source>
</reference>
<organism evidence="2 3">
    <name type="scientific">Diploptera punctata</name>
    <name type="common">Pacific beetle cockroach</name>
    <dbReference type="NCBI Taxonomy" id="6984"/>
    <lineage>
        <taxon>Eukaryota</taxon>
        <taxon>Metazoa</taxon>
        <taxon>Ecdysozoa</taxon>
        <taxon>Arthropoda</taxon>
        <taxon>Hexapoda</taxon>
        <taxon>Insecta</taxon>
        <taxon>Pterygota</taxon>
        <taxon>Neoptera</taxon>
        <taxon>Polyneoptera</taxon>
        <taxon>Dictyoptera</taxon>
        <taxon>Blattodea</taxon>
        <taxon>Blaberoidea</taxon>
        <taxon>Blaberidae</taxon>
        <taxon>Diplopterinae</taxon>
        <taxon>Diploptera</taxon>
    </lineage>
</organism>
<sequence>MQAVRYLVYALCILGVESQLLPDNNLGGSLDNLLIDEPHQQSNIMSPWRDVCAQDCMSILDVLPNDECLVCCNRFIGFSAYACMGIYYHVRTRFAQQQRSGSTD</sequence>
<proteinExistence type="predicted"/>
<evidence type="ECO:0000313" key="2">
    <source>
        <dbReference type="EMBL" id="KAJ9589536.1"/>
    </source>
</evidence>
<evidence type="ECO:0000256" key="1">
    <source>
        <dbReference type="SAM" id="SignalP"/>
    </source>
</evidence>
<gene>
    <name evidence="2" type="ORF">L9F63_017285</name>
</gene>
<evidence type="ECO:0000313" key="3">
    <source>
        <dbReference type="Proteomes" id="UP001233999"/>
    </source>
</evidence>
<keyword evidence="1" id="KW-0732">Signal</keyword>
<protein>
    <submittedName>
        <fullName evidence="2">Uncharacterized protein</fullName>
    </submittedName>
</protein>
<keyword evidence="3" id="KW-1185">Reference proteome</keyword>
<dbReference type="AlphaFoldDB" id="A0AAD7ZZH6"/>
<feature type="signal peptide" evidence="1">
    <location>
        <begin position="1"/>
        <end position="18"/>
    </location>
</feature>
<accession>A0AAD7ZZH6</accession>
<feature type="chain" id="PRO_5041925905" evidence="1">
    <location>
        <begin position="19"/>
        <end position="104"/>
    </location>
</feature>